<organism evidence="1 2">
    <name type="scientific">Lyophyllum shimeji</name>
    <name type="common">Hon-shimeji</name>
    <name type="synonym">Tricholoma shimeji</name>
    <dbReference type="NCBI Taxonomy" id="47721"/>
    <lineage>
        <taxon>Eukaryota</taxon>
        <taxon>Fungi</taxon>
        <taxon>Dikarya</taxon>
        <taxon>Basidiomycota</taxon>
        <taxon>Agaricomycotina</taxon>
        <taxon>Agaricomycetes</taxon>
        <taxon>Agaricomycetidae</taxon>
        <taxon>Agaricales</taxon>
        <taxon>Tricholomatineae</taxon>
        <taxon>Lyophyllaceae</taxon>
        <taxon>Lyophyllum</taxon>
    </lineage>
</organism>
<reference evidence="1" key="1">
    <citation type="submission" date="2022-07" db="EMBL/GenBank/DDBJ databases">
        <title>The genome of Lyophyllum shimeji provides insight into the initial evolution of ectomycorrhizal fungal genome.</title>
        <authorList>
            <person name="Kobayashi Y."/>
            <person name="Shibata T."/>
            <person name="Hirakawa H."/>
            <person name="Shigenobu S."/>
            <person name="Nishiyama T."/>
            <person name="Yamada A."/>
            <person name="Hasebe M."/>
            <person name="Kawaguchi M."/>
        </authorList>
    </citation>
    <scope>NUCLEOTIDE SEQUENCE</scope>
    <source>
        <strain evidence="1">AT787</strain>
    </source>
</reference>
<sequence>MAITKVDTREGFAIAQALEPLVDGNWLVWRIRILCVFQLCDVLEYVEGKIPRPNAETSPEDAAAWDFNDNYARWLILNNITDAQIIHTQGARTAKDMFDNLRAVHAARERRLALPLLRQLMRTRFEDGGDISAHFDRLKECRWRLNMMDDPGFQISDDFFKSIIAISLPASWDMFTWPYYIKREDADADDHRINATPQEFINILIEEHNRREAEASRSRPRRPHLKSH</sequence>
<dbReference type="Pfam" id="PF14223">
    <property type="entry name" value="Retrotran_gag_2"/>
    <property type="match status" value="1"/>
</dbReference>
<proteinExistence type="predicted"/>
<dbReference type="AlphaFoldDB" id="A0A9P3PU92"/>
<comment type="caution">
    <text evidence="1">The sequence shown here is derived from an EMBL/GenBank/DDBJ whole genome shotgun (WGS) entry which is preliminary data.</text>
</comment>
<keyword evidence="2" id="KW-1185">Reference proteome</keyword>
<evidence type="ECO:0000313" key="2">
    <source>
        <dbReference type="Proteomes" id="UP001063166"/>
    </source>
</evidence>
<dbReference type="Proteomes" id="UP001063166">
    <property type="component" value="Unassembled WGS sequence"/>
</dbReference>
<evidence type="ECO:0000313" key="1">
    <source>
        <dbReference type="EMBL" id="GLB41639.1"/>
    </source>
</evidence>
<name>A0A9P3PU92_LYOSH</name>
<dbReference type="EMBL" id="BRPK01000010">
    <property type="protein sequence ID" value="GLB41639.1"/>
    <property type="molecule type" value="Genomic_DNA"/>
</dbReference>
<dbReference type="OrthoDB" id="2847449at2759"/>
<gene>
    <name evidence="1" type="ORF">LshimejAT787_1002390</name>
</gene>
<accession>A0A9P3PU92</accession>
<protein>
    <submittedName>
        <fullName evidence="1">Uncharacterized protein</fullName>
    </submittedName>
</protein>